<proteinExistence type="predicted"/>
<sequence>MPASAKATGVADLTARQIEDLILEGSLRSGEPLLSEREMAERLQVSRPTLRQSLKLLEERGLIVSGPDGSKSVARLAVGLIDPLMALIATRPDISDNYLELRATLERMAATLAATRATDVDRDALRACVARIEAAHGLADPAAEAEADLDLHVTVYEACHNAVLLQIMRALIGMLRQGVFLNRERLYALPEVRETLRNQHIAIVDGILARDPEAAGAAAEAHMIYTREVLAEIASAEKRLQVSLRRIAGGDIAQRKVRSGG</sequence>
<dbReference type="RefSeq" id="WP_217779932.1">
    <property type="nucleotide sequence ID" value="NZ_JAHRWL010000003.1"/>
</dbReference>
<evidence type="ECO:0000256" key="3">
    <source>
        <dbReference type="ARBA" id="ARBA00023125"/>
    </source>
</evidence>
<evidence type="ECO:0000313" key="6">
    <source>
        <dbReference type="EMBL" id="MBV2361540.1"/>
    </source>
</evidence>
<keyword evidence="4" id="KW-0804">Transcription</keyword>
<evidence type="ECO:0000256" key="2">
    <source>
        <dbReference type="ARBA" id="ARBA00023015"/>
    </source>
</evidence>
<dbReference type="Proteomes" id="UP001166293">
    <property type="component" value="Unassembled WGS sequence"/>
</dbReference>
<dbReference type="PROSITE" id="PS50949">
    <property type="entry name" value="HTH_GNTR"/>
    <property type="match status" value="1"/>
</dbReference>
<dbReference type="InterPro" id="IPR011711">
    <property type="entry name" value="GntR_C"/>
</dbReference>
<evidence type="ECO:0000259" key="5">
    <source>
        <dbReference type="PROSITE" id="PS50949"/>
    </source>
</evidence>
<name>A0ABS6NBZ3_9RHOB</name>
<evidence type="ECO:0000256" key="4">
    <source>
        <dbReference type="ARBA" id="ARBA00023163"/>
    </source>
</evidence>
<dbReference type="CDD" id="cd07377">
    <property type="entry name" value="WHTH_GntR"/>
    <property type="match status" value="1"/>
</dbReference>
<keyword evidence="1" id="KW-0678">Repressor</keyword>
<organism evidence="6 7">
    <name type="scientific">Thalassococcus arenae</name>
    <dbReference type="NCBI Taxonomy" id="2851652"/>
    <lineage>
        <taxon>Bacteria</taxon>
        <taxon>Pseudomonadati</taxon>
        <taxon>Pseudomonadota</taxon>
        <taxon>Alphaproteobacteria</taxon>
        <taxon>Rhodobacterales</taxon>
        <taxon>Roseobacteraceae</taxon>
        <taxon>Thalassococcus</taxon>
    </lineage>
</organism>
<dbReference type="SMART" id="SM00895">
    <property type="entry name" value="FCD"/>
    <property type="match status" value="1"/>
</dbReference>
<evidence type="ECO:0000313" key="7">
    <source>
        <dbReference type="Proteomes" id="UP001166293"/>
    </source>
</evidence>
<reference evidence="6" key="1">
    <citation type="submission" date="2021-06" db="EMBL/GenBank/DDBJ databases">
        <title>Thalassococcus sp. CAU 1522 isolated from sea sand, Republic of Korea.</title>
        <authorList>
            <person name="Kim W."/>
        </authorList>
    </citation>
    <scope>NUCLEOTIDE SEQUENCE</scope>
    <source>
        <strain evidence="6">CAU 1522</strain>
    </source>
</reference>
<comment type="caution">
    <text evidence="6">The sequence shown here is derived from an EMBL/GenBank/DDBJ whole genome shotgun (WGS) entry which is preliminary data.</text>
</comment>
<dbReference type="Pfam" id="PF00392">
    <property type="entry name" value="GntR"/>
    <property type="match status" value="1"/>
</dbReference>
<keyword evidence="7" id="KW-1185">Reference proteome</keyword>
<keyword evidence="3" id="KW-0238">DNA-binding</keyword>
<feature type="domain" description="HTH gntR-type" evidence="5">
    <location>
        <begin position="8"/>
        <end position="76"/>
    </location>
</feature>
<dbReference type="SMART" id="SM00345">
    <property type="entry name" value="HTH_GNTR"/>
    <property type="match status" value="1"/>
</dbReference>
<dbReference type="PANTHER" id="PTHR43537">
    <property type="entry name" value="TRANSCRIPTIONAL REGULATOR, GNTR FAMILY"/>
    <property type="match status" value="1"/>
</dbReference>
<evidence type="ECO:0000256" key="1">
    <source>
        <dbReference type="ARBA" id="ARBA00022491"/>
    </source>
</evidence>
<dbReference type="EMBL" id="JAHRWL010000003">
    <property type="protein sequence ID" value="MBV2361540.1"/>
    <property type="molecule type" value="Genomic_DNA"/>
</dbReference>
<keyword evidence="2" id="KW-0805">Transcription regulation</keyword>
<protein>
    <submittedName>
        <fullName evidence="6">FCD domain-containing protein</fullName>
    </submittedName>
</protein>
<dbReference type="Pfam" id="PF07729">
    <property type="entry name" value="FCD"/>
    <property type="match status" value="1"/>
</dbReference>
<gene>
    <name evidence="6" type="ORF">KUH32_17385</name>
</gene>
<dbReference type="PANTHER" id="PTHR43537:SF34">
    <property type="entry name" value="PYRUVATE DEHYDROGENASE COMPLEX REPRESSOR"/>
    <property type="match status" value="1"/>
</dbReference>
<dbReference type="InterPro" id="IPR000524">
    <property type="entry name" value="Tscrpt_reg_HTH_GntR"/>
</dbReference>
<accession>A0ABS6NBZ3</accession>